<comment type="caution">
    <text evidence="1">The sequence shown here is derived from an EMBL/GenBank/DDBJ whole genome shotgun (WGS) entry which is preliminary data.</text>
</comment>
<dbReference type="RefSeq" id="WP_008481244.1">
    <property type="nucleotide sequence ID" value="NZ_CAGS01000573.1"/>
</dbReference>
<accession>I4EMK3</accession>
<organism evidence="1 2">
    <name type="scientific">Nitrolancea hollandica Lb</name>
    <dbReference type="NCBI Taxonomy" id="1129897"/>
    <lineage>
        <taxon>Bacteria</taxon>
        <taxon>Pseudomonadati</taxon>
        <taxon>Thermomicrobiota</taxon>
        <taxon>Thermomicrobia</taxon>
        <taxon>Sphaerobacterales</taxon>
        <taxon>Sphaerobacterineae</taxon>
        <taxon>Sphaerobacteraceae</taxon>
        <taxon>Nitrolancea</taxon>
    </lineage>
</organism>
<proteinExistence type="predicted"/>
<reference evidence="1 2" key="1">
    <citation type="journal article" date="2012" name="ISME J.">
        <title>Nitrification expanded: discovery, physiology and genomics of a nitrite-oxidizing bacterium from the phylum Chloroflexi.</title>
        <authorList>
            <person name="Sorokin D.Y."/>
            <person name="Lucker S."/>
            <person name="Vejmelkova D."/>
            <person name="Kostrikina N.A."/>
            <person name="Kleerebezem R."/>
            <person name="Rijpstra W.I."/>
            <person name="Damste J.S."/>
            <person name="Le Paslier D."/>
            <person name="Muyzer G."/>
            <person name="Wagner M."/>
            <person name="van Loosdrecht M.C."/>
            <person name="Daims H."/>
        </authorList>
    </citation>
    <scope>NUCLEOTIDE SEQUENCE [LARGE SCALE GENOMIC DNA]</scope>
    <source>
        <strain evidence="2">none</strain>
    </source>
</reference>
<dbReference type="AlphaFoldDB" id="I4EMK3"/>
<name>I4EMK3_9BACT</name>
<dbReference type="Proteomes" id="UP000004221">
    <property type="component" value="Unassembled WGS sequence"/>
</dbReference>
<dbReference type="EMBL" id="CAGS01000573">
    <property type="protein sequence ID" value="CCF85916.1"/>
    <property type="molecule type" value="Genomic_DNA"/>
</dbReference>
<evidence type="ECO:0000313" key="2">
    <source>
        <dbReference type="Proteomes" id="UP000004221"/>
    </source>
</evidence>
<keyword evidence="2" id="KW-1185">Reference proteome</keyword>
<protein>
    <submittedName>
        <fullName evidence="1">Uncharacterized protein</fullName>
    </submittedName>
</protein>
<gene>
    <name evidence="1" type="ORF">NITHO_6140003</name>
</gene>
<evidence type="ECO:0000313" key="1">
    <source>
        <dbReference type="EMBL" id="CCF85916.1"/>
    </source>
</evidence>
<sequence length="79" mass="8853">MPWYIIIFPRQPSAESGSIMIRGPLFTAEEAREAAQAEWETQEALRRPPGEERGIAVVEAGDRREAMQKFFRGPGPPPS</sequence>